<organism evidence="1 2">
    <name type="scientific">Pandoraea sputorum</name>
    <dbReference type="NCBI Taxonomy" id="93222"/>
    <lineage>
        <taxon>Bacteria</taxon>
        <taxon>Pseudomonadati</taxon>
        <taxon>Pseudomonadota</taxon>
        <taxon>Betaproteobacteria</taxon>
        <taxon>Burkholderiales</taxon>
        <taxon>Burkholderiaceae</taxon>
        <taxon>Pandoraea</taxon>
    </lineage>
</organism>
<protein>
    <recommendedName>
        <fullName evidence="3">Fis family transcriptional regulator</fullName>
    </recommendedName>
</protein>
<evidence type="ECO:0008006" key="3">
    <source>
        <dbReference type="Google" id="ProtNLM"/>
    </source>
</evidence>
<gene>
    <name evidence="1" type="ORF">PSP31121_04732</name>
</gene>
<dbReference type="RefSeq" id="WP_150810975.1">
    <property type="nucleotide sequence ID" value="NZ_CABPSR010000018.1"/>
</dbReference>
<dbReference type="Proteomes" id="UP000335538">
    <property type="component" value="Unassembled WGS sequence"/>
</dbReference>
<evidence type="ECO:0000313" key="1">
    <source>
        <dbReference type="EMBL" id="VVE84377.1"/>
    </source>
</evidence>
<proteinExistence type="predicted"/>
<sequence length="160" mass="17674">MSTKKSHRAVQLRSPGARASVQRMPIPQAEVARIVLRVRLALERLRGGETNRQLIHALAEVTLITTFVTEAGHGDLSMALLERTEHDLAAVLVRADATGEWKVPRALVEDLTRVVNEYDRQLSQVRLAAIADACRRFKQLMAENAAQALTVNRSEGPGAY</sequence>
<evidence type="ECO:0000313" key="2">
    <source>
        <dbReference type="Proteomes" id="UP000335538"/>
    </source>
</evidence>
<dbReference type="AlphaFoldDB" id="A0A5E5BGH5"/>
<dbReference type="EMBL" id="CABPSR010000018">
    <property type="protein sequence ID" value="VVE84377.1"/>
    <property type="molecule type" value="Genomic_DNA"/>
</dbReference>
<reference evidence="1 2" key="1">
    <citation type="submission" date="2019-08" db="EMBL/GenBank/DDBJ databases">
        <authorList>
            <person name="Peeters C."/>
        </authorList>
    </citation>
    <scope>NUCLEOTIDE SEQUENCE [LARGE SCALE GENOMIC DNA]</scope>
    <source>
        <strain evidence="1 2">LMG 31121</strain>
    </source>
</reference>
<name>A0A5E5BGH5_9BURK</name>
<accession>A0A5E5BGH5</accession>